<dbReference type="AlphaFoldDB" id="A0A2N4TT43"/>
<dbReference type="NCBIfam" id="TIGR02401">
    <property type="entry name" value="trehalose_TreY"/>
    <property type="match status" value="1"/>
</dbReference>
<sequence length="946" mass="103777">MSEPTTPLTPLTSPAPVTLQRVPRATVRLQLHRDFTFDHARALLDDFAALGISHLYTSPITTAQPGSTHGYDVVDPTRVNPELGGEPALERLVDALHARGMGLIVDIVPNHMGVGGAHNAWWLDVLESGPDSAYANFFDIEWQPSNPALRNKVLAPFLGESYADALAGGRLQLAYDDATARLAIAYYDHRFPIALADYPALLRAGNNDTATHAVADRFAALGTIRSLRTRRERADEARNALRNLATTEAGAAHIAEAVRTLNAQPDQLDALMARQHWRLAHWCTANDEINWRRFFDIGSLAGLRMERAEVFEATHALLFRLYRLGWIDGVRIDHVDGLADPAAYCRQLRRRLQAEHAARPADRLTNHPWIVVEKILAHDEAMRTDWGVDGTSGYDFMNQVGALLHDAHGETALTQGWLEWIGAPAAEAPFSATAVAARRQILHAHFAAELDAAASALHAVAQQERSSHDVTWHAIRRALAEVIVHFPVYRTYASTQQRDAQDTAILQSAMSGAAACLRRIDQPVLRWLDTWLGGQPAGQDKLRQLALRRCQQLSSPVAAKAVEDTACYRYGRLLSRNEVGADPGEFSMSANAFHHAMQKRALTWPHAMLTTATHDHKRGEDVRARLAVLSERPAQWLAAAHQWRTEHAAWVRHLPTGPAPSPAAQWMLYQTLVGIWPAGLDWHDTDAVRELAERVAQWQEKAQREAKLRTDWFAPDAEYEAASRDFVLTLLTGEAAQTFLPSLSAFVQSVAPAAAINGLAQTLLRTTLPGVPDLYQGADFWDTSLVDPDNRRPVDYAARHRALRALHPHADNSLAPLLAHWADGRIKQAVLARALALRAALPAVFESGDYQPLAVTGSGAQHVLAFARTHGTDAVVVIVPLHASALLGHTATPAFAPGAWRDTTVCLPSALSQIPLRSAFDGQALQSPRLALGQVLAHLPVALLHT</sequence>
<dbReference type="GO" id="GO:0030980">
    <property type="term" value="P:alpha-glucan catabolic process"/>
    <property type="evidence" value="ECO:0007669"/>
    <property type="project" value="TreeGrafter"/>
</dbReference>
<dbReference type="PANTHER" id="PTHR10357">
    <property type="entry name" value="ALPHA-AMYLASE FAMILY MEMBER"/>
    <property type="match status" value="1"/>
</dbReference>
<dbReference type="Pfam" id="PF00128">
    <property type="entry name" value="Alpha-amylase"/>
    <property type="match status" value="1"/>
</dbReference>
<reference evidence="2 3" key="1">
    <citation type="submission" date="2017-12" db="EMBL/GenBank/DDBJ databases">
        <title>Draft genome sequence of Ralstonia pickettii 52.</title>
        <authorList>
            <person name="Zheng B."/>
        </authorList>
    </citation>
    <scope>NUCLEOTIDE SEQUENCE [LARGE SCALE GENOMIC DNA]</scope>
    <source>
        <strain evidence="2 3">52</strain>
    </source>
</reference>
<dbReference type="OrthoDB" id="9761577at2"/>
<dbReference type="InterPro" id="IPR006047">
    <property type="entry name" value="GH13_cat_dom"/>
</dbReference>
<dbReference type="GO" id="GO:0005992">
    <property type="term" value="P:trehalose biosynthetic process"/>
    <property type="evidence" value="ECO:0007669"/>
    <property type="project" value="TreeGrafter"/>
</dbReference>
<dbReference type="RefSeq" id="WP_102065852.1">
    <property type="nucleotide sequence ID" value="NZ_PKQE01000002.1"/>
</dbReference>
<organism evidence="2 3">
    <name type="scientific">Ralstonia pickettii</name>
    <name type="common">Burkholderia pickettii</name>
    <dbReference type="NCBI Taxonomy" id="329"/>
    <lineage>
        <taxon>Bacteria</taxon>
        <taxon>Pseudomonadati</taxon>
        <taxon>Pseudomonadota</taxon>
        <taxon>Betaproteobacteria</taxon>
        <taxon>Burkholderiales</taxon>
        <taxon>Burkholderiaceae</taxon>
        <taxon>Ralstonia</taxon>
    </lineage>
</organism>
<dbReference type="EMBL" id="PKQE01000002">
    <property type="protein sequence ID" value="PLC42799.1"/>
    <property type="molecule type" value="Genomic_DNA"/>
</dbReference>
<evidence type="ECO:0000313" key="2">
    <source>
        <dbReference type="EMBL" id="PLC42799.1"/>
    </source>
</evidence>
<protein>
    <submittedName>
        <fullName evidence="2">Malto-oligosyltrehalose synthase</fullName>
    </submittedName>
</protein>
<dbReference type="PANTHER" id="PTHR10357:SF216">
    <property type="entry name" value="MALTOOLIGOSYL TREHALOSE SYNTHASE-RELATED"/>
    <property type="match status" value="1"/>
</dbReference>
<dbReference type="Gene3D" id="3.20.20.80">
    <property type="entry name" value="Glycosidases"/>
    <property type="match status" value="4"/>
</dbReference>
<comment type="caution">
    <text evidence="2">The sequence shown here is derived from an EMBL/GenBank/DDBJ whole genome shotgun (WGS) entry which is preliminary data.</text>
</comment>
<dbReference type="Gene3D" id="3.30.1590.10">
    <property type="entry name" value="Maltooligosyl trehalose synthase, domain 2"/>
    <property type="match status" value="1"/>
</dbReference>
<gene>
    <name evidence="2" type="primary">treY</name>
    <name evidence="2" type="ORF">C0Q88_12775</name>
</gene>
<dbReference type="InterPro" id="IPR012767">
    <property type="entry name" value="Trehalose_TreY"/>
</dbReference>
<accession>A0A2N4TT43</accession>
<evidence type="ECO:0000313" key="3">
    <source>
        <dbReference type="Proteomes" id="UP000234456"/>
    </source>
</evidence>
<evidence type="ECO:0000259" key="1">
    <source>
        <dbReference type="SMART" id="SM00642"/>
    </source>
</evidence>
<dbReference type="InterPro" id="IPR017853">
    <property type="entry name" value="GH"/>
</dbReference>
<proteinExistence type="predicted"/>
<dbReference type="GO" id="GO:0047470">
    <property type="term" value="F:(1,4)-alpha-D-glucan 1-alpha-D-glucosylmutase activity"/>
    <property type="evidence" value="ECO:0007669"/>
    <property type="project" value="TreeGrafter"/>
</dbReference>
<dbReference type="CDD" id="cd11336">
    <property type="entry name" value="AmyAc_MTSase"/>
    <property type="match status" value="1"/>
</dbReference>
<dbReference type="SMART" id="SM00642">
    <property type="entry name" value="Aamy"/>
    <property type="match status" value="1"/>
</dbReference>
<dbReference type="SUPFAM" id="SSF51445">
    <property type="entry name" value="(Trans)glycosidases"/>
    <property type="match status" value="1"/>
</dbReference>
<name>A0A2N4TT43_RALPI</name>
<dbReference type="Proteomes" id="UP000234456">
    <property type="component" value="Unassembled WGS sequence"/>
</dbReference>
<feature type="domain" description="Glycosyl hydrolase family 13 catalytic" evidence="1">
    <location>
        <begin position="26"/>
        <end position="543"/>
    </location>
</feature>